<evidence type="ECO:0000256" key="1">
    <source>
        <dbReference type="SAM" id="Phobius"/>
    </source>
</evidence>
<sequence length="243" mass="26584">MSNLLLATVSNTFRHLLRPIPLLTWFGLDISTLDCVAALRLCVVLRQLRDVAFKDYLESSNEDDRKGVEEKSCMKSIAITLVVVYGGEAVMSVSPSFVFSPVVPALYAALTSLVEISPWLPAMSFKTEFPLSFFDGISRAFLLCQLIPPVVTAHSQPAIASSAWTLLLTSMIAANGGFFLVNLFSMLRPTGWALATPAELRAYGWTTIDIWCAPAITALYALLTHAQPFWAELHAMLATPGKN</sequence>
<comment type="caution">
    <text evidence="2">The sequence shown here is derived from an EMBL/GenBank/DDBJ whole genome shotgun (WGS) entry which is preliminary data.</text>
</comment>
<name>A0A4S4K5C2_9AGAM</name>
<reference evidence="2 3" key="1">
    <citation type="submission" date="2019-02" db="EMBL/GenBank/DDBJ databases">
        <title>Genome sequencing of the rare red list fungi Phellinidium pouzarii.</title>
        <authorList>
            <person name="Buettner E."/>
            <person name="Kellner H."/>
        </authorList>
    </citation>
    <scope>NUCLEOTIDE SEQUENCE [LARGE SCALE GENOMIC DNA]</scope>
    <source>
        <strain evidence="2 3">DSM 108285</strain>
    </source>
</reference>
<dbReference type="EMBL" id="SGPK01001469">
    <property type="protein sequence ID" value="THG92943.1"/>
    <property type="molecule type" value="Genomic_DNA"/>
</dbReference>
<feature type="transmembrane region" description="Helical" evidence="1">
    <location>
        <begin position="163"/>
        <end position="184"/>
    </location>
</feature>
<keyword evidence="3" id="KW-1185">Reference proteome</keyword>
<evidence type="ECO:0000313" key="3">
    <source>
        <dbReference type="Proteomes" id="UP000308199"/>
    </source>
</evidence>
<keyword evidence="1" id="KW-0472">Membrane</keyword>
<keyword evidence="1" id="KW-1133">Transmembrane helix</keyword>
<dbReference type="OrthoDB" id="3192156at2759"/>
<feature type="transmembrane region" description="Helical" evidence="1">
    <location>
        <begin position="20"/>
        <end position="39"/>
    </location>
</feature>
<keyword evidence="1" id="KW-0812">Transmembrane</keyword>
<protein>
    <submittedName>
        <fullName evidence="2">Uncharacterized protein</fullName>
    </submittedName>
</protein>
<organism evidence="2 3">
    <name type="scientific">Phellinidium pouzarii</name>
    <dbReference type="NCBI Taxonomy" id="167371"/>
    <lineage>
        <taxon>Eukaryota</taxon>
        <taxon>Fungi</taxon>
        <taxon>Dikarya</taxon>
        <taxon>Basidiomycota</taxon>
        <taxon>Agaricomycotina</taxon>
        <taxon>Agaricomycetes</taxon>
        <taxon>Hymenochaetales</taxon>
        <taxon>Hymenochaetaceae</taxon>
        <taxon>Phellinidium</taxon>
    </lineage>
</organism>
<evidence type="ECO:0000313" key="2">
    <source>
        <dbReference type="EMBL" id="THG92943.1"/>
    </source>
</evidence>
<gene>
    <name evidence="2" type="ORF">EW145_g8527</name>
</gene>
<accession>A0A4S4K5C2</accession>
<proteinExistence type="predicted"/>
<feature type="non-terminal residue" evidence="2">
    <location>
        <position position="243"/>
    </location>
</feature>
<dbReference type="Proteomes" id="UP000308199">
    <property type="component" value="Unassembled WGS sequence"/>
</dbReference>
<dbReference type="AlphaFoldDB" id="A0A4S4K5C2"/>